<keyword evidence="2" id="KW-1185">Reference proteome</keyword>
<evidence type="ECO:0000313" key="1">
    <source>
        <dbReference type="EMBL" id="UWX55700.1"/>
    </source>
</evidence>
<organism evidence="1 2">
    <name type="scientific">Maribacter litopenaei</name>
    <dbReference type="NCBI Taxonomy" id="2976127"/>
    <lineage>
        <taxon>Bacteria</taxon>
        <taxon>Pseudomonadati</taxon>
        <taxon>Bacteroidota</taxon>
        <taxon>Flavobacteriia</taxon>
        <taxon>Flavobacteriales</taxon>
        <taxon>Flavobacteriaceae</taxon>
        <taxon>Maribacter</taxon>
    </lineage>
</organism>
<proteinExistence type="predicted"/>
<reference evidence="1" key="1">
    <citation type="submission" date="2022-09" db="EMBL/GenBank/DDBJ databases">
        <title>Maribacter litopenaei sp. nov., isolated from the intestinal tract of the Pacific White Shrimp, Litopenaeus vannamei.</title>
        <authorList>
            <person name="Kim S.Y."/>
            <person name="Hwang C.Y."/>
        </authorList>
    </citation>
    <scope>NUCLEOTIDE SEQUENCE</scope>
    <source>
        <strain evidence="1">HL-LV01</strain>
    </source>
</reference>
<name>A0ABY5YC52_9FLAO</name>
<dbReference type="Proteomes" id="UP001059209">
    <property type="component" value="Chromosome"/>
</dbReference>
<evidence type="ECO:0000313" key="2">
    <source>
        <dbReference type="Proteomes" id="UP001059209"/>
    </source>
</evidence>
<dbReference type="EMBL" id="CP104205">
    <property type="protein sequence ID" value="UWX55700.1"/>
    <property type="molecule type" value="Genomic_DNA"/>
</dbReference>
<protein>
    <submittedName>
        <fullName evidence="1">Uncharacterized protein</fullName>
    </submittedName>
</protein>
<gene>
    <name evidence="1" type="ORF">NYZ99_04480</name>
</gene>
<dbReference type="RefSeq" id="WP_260573875.1">
    <property type="nucleotide sequence ID" value="NZ_CP104205.1"/>
</dbReference>
<accession>A0ABY5YC52</accession>
<sequence length="193" mass="21872">MNAKWCVSTLIIILVLLGLSQPHKKASNQQISLEFTDVEIASESAREEALSTITKRLLFLGVEVVEIIDNDGNHLNIRYYSDIDAKDVKEFLSNDNPLTFEYDDEVPSDFPKEKFPENYSLVVTDLHQQANNGLNITGNLIPTQKEYQIGFSSPVILRYDYPLVLRPNDNEKIALRIYKNIAIAIDNTSQSIP</sequence>